<evidence type="ECO:0000313" key="3">
    <source>
        <dbReference type="Proteomes" id="UP000199412"/>
    </source>
</evidence>
<dbReference type="EMBL" id="FNAP01000001">
    <property type="protein sequence ID" value="SDD69725.1"/>
    <property type="molecule type" value="Genomic_DNA"/>
</dbReference>
<feature type="compositionally biased region" description="Polar residues" evidence="1">
    <location>
        <begin position="29"/>
        <end position="40"/>
    </location>
</feature>
<organism evidence="2 3">
    <name type="scientific">Rhodospira trueperi</name>
    <dbReference type="NCBI Taxonomy" id="69960"/>
    <lineage>
        <taxon>Bacteria</taxon>
        <taxon>Pseudomonadati</taxon>
        <taxon>Pseudomonadota</taxon>
        <taxon>Alphaproteobacteria</taxon>
        <taxon>Rhodospirillales</taxon>
        <taxon>Rhodospirillaceae</taxon>
        <taxon>Rhodospira</taxon>
    </lineage>
</organism>
<dbReference type="AlphaFoldDB" id="A0A1G6WXJ3"/>
<dbReference type="STRING" id="69960.SAMN05421720_101279"/>
<reference evidence="2 3" key="1">
    <citation type="submission" date="2016-10" db="EMBL/GenBank/DDBJ databases">
        <authorList>
            <person name="de Groot N.N."/>
        </authorList>
    </citation>
    <scope>NUCLEOTIDE SEQUENCE [LARGE SCALE GENOMIC DNA]</scope>
    <source>
        <strain evidence="2 3">ATCC 700224</strain>
    </source>
</reference>
<feature type="compositionally biased region" description="Basic and acidic residues" evidence="1">
    <location>
        <begin position="75"/>
        <end position="92"/>
    </location>
</feature>
<proteinExistence type="predicted"/>
<gene>
    <name evidence="2" type="ORF">SAMN05421720_101279</name>
</gene>
<evidence type="ECO:0000256" key="1">
    <source>
        <dbReference type="SAM" id="MobiDB-lite"/>
    </source>
</evidence>
<keyword evidence="3" id="KW-1185">Reference proteome</keyword>
<feature type="compositionally biased region" description="Basic and acidic residues" evidence="1">
    <location>
        <begin position="53"/>
        <end position="68"/>
    </location>
</feature>
<accession>A0A1G6WXJ3</accession>
<dbReference type="Proteomes" id="UP000199412">
    <property type="component" value="Unassembled WGS sequence"/>
</dbReference>
<name>A0A1G6WXJ3_9PROT</name>
<feature type="region of interest" description="Disordered" evidence="1">
    <location>
        <begin position="24"/>
        <end position="106"/>
    </location>
</feature>
<evidence type="ECO:0000313" key="2">
    <source>
        <dbReference type="EMBL" id="SDD69725.1"/>
    </source>
</evidence>
<sequence>MTVWVVSRVIRAPDLPTHFVLTDEHNSTEVRTISEPTLTDPTFYRPIPPVNESRGDASRDQGIREGGRDPSPQTRMDRQRSAASPSDRRDSTARGWLDSLGLTGSR</sequence>
<protein>
    <submittedName>
        <fullName evidence="2">Uncharacterized protein</fullName>
    </submittedName>
</protein>